<dbReference type="EMBL" id="BBMS01000093">
    <property type="protein sequence ID" value="GAL30381.1"/>
    <property type="molecule type" value="Genomic_DNA"/>
</dbReference>
<protein>
    <submittedName>
        <fullName evidence="1">Uncharacterized protein</fullName>
    </submittedName>
</protein>
<dbReference type="Proteomes" id="UP000029223">
    <property type="component" value="Unassembled WGS sequence"/>
</dbReference>
<comment type="caution">
    <text evidence="1">The sequence shown here is derived from an EMBL/GenBank/DDBJ whole genome shotgun (WGS) entry which is preliminary data.</text>
</comment>
<evidence type="ECO:0000313" key="1">
    <source>
        <dbReference type="EMBL" id="GAL30381.1"/>
    </source>
</evidence>
<reference evidence="2" key="2">
    <citation type="submission" date="2014-09" db="EMBL/GenBank/DDBJ databases">
        <authorList>
            <consortium name="NBRP consortium"/>
            <person name="Sawabe T."/>
            <person name="Meirelles P."/>
            <person name="Nakanishi M."/>
            <person name="Sayaka M."/>
            <person name="Hattori M."/>
            <person name="Ohkuma M."/>
        </authorList>
    </citation>
    <scope>NUCLEOTIDE SEQUENCE [LARGE SCALE GENOMIC DNA]</scope>
    <source>
        <strain evidence="2">JCM 19239</strain>
    </source>
</reference>
<reference evidence="2" key="1">
    <citation type="submission" date="2014-09" db="EMBL/GenBank/DDBJ databases">
        <title>Vibrio variabilis JCM 19239. (C206) whole genome shotgun sequence.</title>
        <authorList>
            <person name="Sawabe T."/>
            <person name="Meirelles P."/>
            <person name="Nakanishi M."/>
            <person name="Sayaka M."/>
            <person name="Hattori M."/>
            <person name="Ohkuma M."/>
        </authorList>
    </citation>
    <scope>NUCLEOTIDE SEQUENCE [LARGE SCALE GENOMIC DNA]</scope>
    <source>
        <strain evidence="2">JCM 19239</strain>
    </source>
</reference>
<proteinExistence type="predicted"/>
<name>A0ABQ0JNR9_9VIBR</name>
<gene>
    <name evidence="1" type="ORF">JCM19239_5298</name>
</gene>
<accession>A0ABQ0JNR9</accession>
<organism evidence="1 2">
    <name type="scientific">Vibrio variabilis</name>
    <dbReference type="NCBI Taxonomy" id="990271"/>
    <lineage>
        <taxon>Bacteria</taxon>
        <taxon>Pseudomonadati</taxon>
        <taxon>Pseudomonadota</taxon>
        <taxon>Gammaproteobacteria</taxon>
        <taxon>Vibrionales</taxon>
        <taxon>Vibrionaceae</taxon>
        <taxon>Vibrio</taxon>
    </lineage>
</organism>
<keyword evidence="2" id="KW-1185">Reference proteome</keyword>
<evidence type="ECO:0000313" key="2">
    <source>
        <dbReference type="Proteomes" id="UP000029223"/>
    </source>
</evidence>
<sequence length="41" mass="4889">MEDIEARLVEVVNMLSIPDLTLTNRRELEEEAMYLEMQLYS</sequence>